<protein>
    <submittedName>
        <fullName evidence="1">30004_t:CDS:1</fullName>
    </submittedName>
</protein>
<dbReference type="Proteomes" id="UP000789920">
    <property type="component" value="Unassembled WGS sequence"/>
</dbReference>
<sequence length="330" mass="38379">MGACLCKPKLRQRQKRRKLHRRVPASSISSPLSDAHLIMSDTFDCGVNEEYRFIDGRRFHNVRNSKYMMPCDDDELDRLHVLHYICRFIWKCNYSAPIHDKLSSGGALVLDIGCGTGTWVVEMANEFPRSHFTGIDISPVFPREAKPENVLFVEANLLDGLPYNDNTFDYVHMRFLMTAFSKQEWERALKEIVRVTKINGIIEIMEDELEPRNDGPISRLLHSAFLSDLHSRNIDTTIYNHMFDMLMNTRQLANIKAEEMSTSFGKWADRIGTLLAENTANIFRTFRTKFSSFLGLEPDEYDKLLEAWYCELNECKPYNVGYRFLATKYK</sequence>
<accession>A0ACA9L7N6</accession>
<evidence type="ECO:0000313" key="1">
    <source>
        <dbReference type="EMBL" id="CAG8510101.1"/>
    </source>
</evidence>
<gene>
    <name evidence="1" type="ORF">RPERSI_LOCUS2219</name>
</gene>
<organism evidence="1 2">
    <name type="scientific">Racocetra persica</name>
    <dbReference type="NCBI Taxonomy" id="160502"/>
    <lineage>
        <taxon>Eukaryota</taxon>
        <taxon>Fungi</taxon>
        <taxon>Fungi incertae sedis</taxon>
        <taxon>Mucoromycota</taxon>
        <taxon>Glomeromycotina</taxon>
        <taxon>Glomeromycetes</taxon>
        <taxon>Diversisporales</taxon>
        <taxon>Gigasporaceae</taxon>
        <taxon>Racocetra</taxon>
    </lineage>
</organism>
<name>A0ACA9L7N6_9GLOM</name>
<evidence type="ECO:0000313" key="2">
    <source>
        <dbReference type="Proteomes" id="UP000789920"/>
    </source>
</evidence>
<keyword evidence="2" id="KW-1185">Reference proteome</keyword>
<reference evidence="1" key="1">
    <citation type="submission" date="2021-06" db="EMBL/GenBank/DDBJ databases">
        <authorList>
            <person name="Kallberg Y."/>
            <person name="Tangrot J."/>
            <person name="Rosling A."/>
        </authorList>
    </citation>
    <scope>NUCLEOTIDE SEQUENCE</scope>
    <source>
        <strain evidence="1">MA461A</strain>
    </source>
</reference>
<comment type="caution">
    <text evidence="1">The sequence shown here is derived from an EMBL/GenBank/DDBJ whole genome shotgun (WGS) entry which is preliminary data.</text>
</comment>
<dbReference type="EMBL" id="CAJVQC010002354">
    <property type="protein sequence ID" value="CAG8510101.1"/>
    <property type="molecule type" value="Genomic_DNA"/>
</dbReference>
<proteinExistence type="predicted"/>